<dbReference type="RefSeq" id="WP_258878432.1">
    <property type="nucleotide sequence ID" value="NZ_CP048914.1"/>
</dbReference>
<dbReference type="AlphaFoldDB" id="A0A7L7KPU4"/>
<evidence type="ECO:0000313" key="3">
    <source>
        <dbReference type="EMBL" id="QMS84811.1"/>
    </source>
</evidence>
<name>A0A7L7KPU4_9MOLU</name>
<keyword evidence="4" id="KW-1185">Reference proteome</keyword>
<dbReference type="Proteomes" id="UP000514720">
    <property type="component" value="Chromosome"/>
</dbReference>
<sequence length="356" mass="40581">MKKLVIAVFLGIFAITLSACSSANDNIDNTVTEELLGSEESLATLSYLSTGFLDFESPTVATTDTMFLANDSGGWTTIEDELDVVNVYFDRLKALIDNGVDGFGSVTEEVSDNELYDYKLTFTVNEEVYVIYYSIDADTGEMTGIIVLGEAEYTFEVIDNMKEYEYQEEEKEQNEQDTENEEQNANQNEPDDEVDDEEEEEDYAEEGETKMTLIAYSGDDYIRIIYKTETEEDETEVKFIMEKFIGGVEENVKLKISQEEGEYKVSITEGDDSYSFKQETEDDEIVYKLQYRVDNTVGMVTIKVVTDEFGEVTYSYHIVEGGKEKDVEKPEPKSHGFDDDDEVEQEEEEETENNEV</sequence>
<protein>
    <submittedName>
        <fullName evidence="3">Uncharacterized protein</fullName>
    </submittedName>
</protein>
<feature type="chain" id="PRO_5029463293" evidence="2">
    <location>
        <begin position="24"/>
        <end position="356"/>
    </location>
</feature>
<feature type="compositionally biased region" description="Basic and acidic residues" evidence="1">
    <location>
        <begin position="320"/>
        <end position="337"/>
    </location>
</feature>
<feature type="compositionally biased region" description="Acidic residues" evidence="1">
    <location>
        <begin position="338"/>
        <end position="356"/>
    </location>
</feature>
<evidence type="ECO:0000313" key="4">
    <source>
        <dbReference type="Proteomes" id="UP000514720"/>
    </source>
</evidence>
<reference evidence="3 4" key="1">
    <citation type="submission" date="2020-02" db="EMBL/GenBank/DDBJ databases">
        <authorList>
            <person name="Zheng R.K."/>
            <person name="Sun C.M."/>
        </authorList>
    </citation>
    <scope>NUCLEOTIDE SEQUENCE [LARGE SCALE GENOMIC DNA]</scope>
    <source>
        <strain evidence="4">zrk13</strain>
    </source>
</reference>
<feature type="compositionally biased region" description="Acidic residues" evidence="1">
    <location>
        <begin position="166"/>
        <end position="182"/>
    </location>
</feature>
<keyword evidence="2" id="KW-0732">Signal</keyword>
<feature type="signal peptide" evidence="2">
    <location>
        <begin position="1"/>
        <end position="23"/>
    </location>
</feature>
<evidence type="ECO:0000256" key="1">
    <source>
        <dbReference type="SAM" id="MobiDB-lite"/>
    </source>
</evidence>
<feature type="region of interest" description="Disordered" evidence="1">
    <location>
        <begin position="320"/>
        <end position="356"/>
    </location>
</feature>
<organism evidence="3 4">
    <name type="scientific">Candidatus Xianfuyuplasma coldseepsis</name>
    <dbReference type="NCBI Taxonomy" id="2782163"/>
    <lineage>
        <taxon>Bacteria</taxon>
        <taxon>Bacillati</taxon>
        <taxon>Mycoplasmatota</taxon>
        <taxon>Mollicutes</taxon>
        <taxon>Candidatus Izemoplasmatales</taxon>
        <taxon>Candidatus Izemoplasmataceae</taxon>
        <taxon>Candidatus Xianfuyuplasma</taxon>
    </lineage>
</organism>
<proteinExistence type="predicted"/>
<dbReference type="EMBL" id="CP048914">
    <property type="protein sequence ID" value="QMS84811.1"/>
    <property type="molecule type" value="Genomic_DNA"/>
</dbReference>
<feature type="compositionally biased region" description="Acidic residues" evidence="1">
    <location>
        <begin position="189"/>
        <end position="206"/>
    </location>
</feature>
<feature type="region of interest" description="Disordered" evidence="1">
    <location>
        <begin position="166"/>
        <end position="210"/>
    </location>
</feature>
<accession>A0A7L7KPU4</accession>
<dbReference type="KEGG" id="xcl:G4Z02_03265"/>
<gene>
    <name evidence="3" type="ORF">G4Z02_03265</name>
</gene>
<evidence type="ECO:0000256" key="2">
    <source>
        <dbReference type="SAM" id="SignalP"/>
    </source>
</evidence>
<dbReference type="PROSITE" id="PS51257">
    <property type="entry name" value="PROKAR_LIPOPROTEIN"/>
    <property type="match status" value="1"/>
</dbReference>